<feature type="transmembrane region" description="Helical" evidence="11">
    <location>
        <begin position="143"/>
        <end position="161"/>
    </location>
</feature>
<dbReference type="PIRSF" id="PIRSF006603">
    <property type="entry name" value="DinF"/>
    <property type="match status" value="1"/>
</dbReference>
<evidence type="ECO:0000256" key="6">
    <source>
        <dbReference type="ARBA" id="ARBA00022692"/>
    </source>
</evidence>
<dbReference type="InterPro" id="IPR044644">
    <property type="entry name" value="DinF-like"/>
</dbReference>
<evidence type="ECO:0000256" key="2">
    <source>
        <dbReference type="ARBA" id="ARBA00010199"/>
    </source>
</evidence>
<sequence length="453" mass="49808">MYFCCLNQSTTDISFRRIQQLAIPAIIAGIAEPVLSSTDAAVVGNIPVNGTEALAAVGIVGSFLSMLIWILAQTRAAISSIVSQNLGAGKIDELRSFPAQAIYFNIGLSILVLVGTYAFVEEIFRLLNASGEILKLSLEYYDIRVWGFPFTLFTFAVFGIFRGLQNTFWPMIIAATGAVMNIGLDFLLVYGLQDLIPPMGIKGAAWASLMSQLVMALMSMILLLKKTQISLRLQFPLHPEIKRLVYMSFNLFIRSLALNAALMLAVREATYLGTKYIAAHAIAINLWLFAAFFLDGYGAAGNILGGKLKGAGQFKALLTVSKRVNGYNQVVAAILIIFGIILYKPLGLLFNKDPEVLAVFNDMFYLALISLPICAFAFTFDSIFKGLGEMKYLRNVLLGATLIGFIPSLYLFKYLGWGIQGIWLSIIVWIGYRAVALIVRFSQKYVPLARNSS</sequence>
<feature type="transmembrane region" description="Helical" evidence="11">
    <location>
        <begin position="168"/>
        <end position="192"/>
    </location>
</feature>
<organism evidence="12 13">
    <name type="scientific">Aureitalea marina</name>
    <dbReference type="NCBI Taxonomy" id="930804"/>
    <lineage>
        <taxon>Bacteria</taxon>
        <taxon>Pseudomonadati</taxon>
        <taxon>Bacteroidota</taxon>
        <taxon>Flavobacteriia</taxon>
        <taxon>Flavobacteriales</taxon>
        <taxon>Flavobacteriaceae</taxon>
        <taxon>Aureitalea</taxon>
    </lineage>
</organism>
<feature type="transmembrane region" description="Helical" evidence="11">
    <location>
        <begin position="363"/>
        <end position="384"/>
    </location>
</feature>
<feature type="transmembrane region" description="Helical" evidence="11">
    <location>
        <begin position="421"/>
        <end position="441"/>
    </location>
</feature>
<reference evidence="12 13" key="1">
    <citation type="submission" date="2016-11" db="EMBL/GenBank/DDBJ databases">
        <title>Trade-off between light-utilization and light-protection in marine flavobacteria.</title>
        <authorList>
            <person name="Kumagai Y."/>
        </authorList>
    </citation>
    <scope>NUCLEOTIDE SEQUENCE [LARGE SCALE GENOMIC DNA]</scope>
    <source>
        <strain evidence="12 13">NBRC 107741</strain>
    </source>
</reference>
<evidence type="ECO:0000256" key="4">
    <source>
        <dbReference type="ARBA" id="ARBA00022449"/>
    </source>
</evidence>
<dbReference type="GO" id="GO:0006811">
    <property type="term" value="P:monoatomic ion transport"/>
    <property type="evidence" value="ECO:0007669"/>
    <property type="project" value="UniProtKB-KW"/>
</dbReference>
<comment type="subcellular location">
    <subcellularLocation>
        <location evidence="1">Cell membrane</location>
        <topology evidence="1">Multi-pass membrane protein</topology>
    </subcellularLocation>
</comment>
<dbReference type="PANTHER" id="PTHR43298:SF2">
    <property type="entry name" value="FMN_FAD EXPORTER YEEO-RELATED"/>
    <property type="match status" value="1"/>
</dbReference>
<evidence type="ECO:0000256" key="7">
    <source>
        <dbReference type="ARBA" id="ARBA00022989"/>
    </source>
</evidence>
<feature type="transmembrane region" description="Helical" evidence="11">
    <location>
        <begin position="244"/>
        <end position="265"/>
    </location>
</feature>
<feature type="transmembrane region" description="Helical" evidence="11">
    <location>
        <begin position="326"/>
        <end position="343"/>
    </location>
</feature>
<evidence type="ECO:0000256" key="8">
    <source>
        <dbReference type="ARBA" id="ARBA00023065"/>
    </source>
</evidence>
<feature type="transmembrane region" description="Helical" evidence="11">
    <location>
        <begin position="204"/>
        <end position="224"/>
    </location>
</feature>
<keyword evidence="8" id="KW-0406">Ion transport</keyword>
<proteinExistence type="inferred from homology"/>
<feature type="transmembrane region" description="Helical" evidence="11">
    <location>
        <begin position="277"/>
        <end position="305"/>
    </location>
</feature>
<evidence type="ECO:0000256" key="11">
    <source>
        <dbReference type="SAM" id="Phobius"/>
    </source>
</evidence>
<keyword evidence="6 11" id="KW-0812">Transmembrane</keyword>
<keyword evidence="7 11" id="KW-1133">Transmembrane helix</keyword>
<evidence type="ECO:0000256" key="9">
    <source>
        <dbReference type="ARBA" id="ARBA00023136"/>
    </source>
</evidence>
<comment type="caution">
    <text evidence="12">The sequence shown here is derived from an EMBL/GenBank/DDBJ whole genome shotgun (WGS) entry which is preliminary data.</text>
</comment>
<evidence type="ECO:0000256" key="1">
    <source>
        <dbReference type="ARBA" id="ARBA00004651"/>
    </source>
</evidence>
<dbReference type="OrthoDB" id="5242355at2"/>
<dbReference type="InterPro" id="IPR002528">
    <property type="entry name" value="MATE_fam"/>
</dbReference>
<comment type="similarity">
    <text evidence="2">Belongs to the multi antimicrobial extrusion (MATE) (TC 2.A.66.1) family.</text>
</comment>
<evidence type="ECO:0000256" key="5">
    <source>
        <dbReference type="ARBA" id="ARBA00022475"/>
    </source>
</evidence>
<accession>A0A2S7KRZ8</accession>
<dbReference type="AlphaFoldDB" id="A0A2S7KRZ8"/>
<keyword evidence="13" id="KW-1185">Reference proteome</keyword>
<dbReference type="NCBIfam" id="TIGR00797">
    <property type="entry name" value="matE"/>
    <property type="match status" value="1"/>
</dbReference>
<dbReference type="InterPro" id="IPR050222">
    <property type="entry name" value="MATE_MdtK"/>
</dbReference>
<evidence type="ECO:0000256" key="10">
    <source>
        <dbReference type="ARBA" id="ARBA00031636"/>
    </source>
</evidence>
<dbReference type="Pfam" id="PF01554">
    <property type="entry name" value="MatE"/>
    <property type="match status" value="2"/>
</dbReference>
<evidence type="ECO:0000313" key="12">
    <source>
        <dbReference type="EMBL" id="PQB05399.1"/>
    </source>
</evidence>
<dbReference type="GO" id="GO:0015297">
    <property type="term" value="F:antiporter activity"/>
    <property type="evidence" value="ECO:0007669"/>
    <property type="project" value="UniProtKB-KW"/>
</dbReference>
<dbReference type="PANTHER" id="PTHR43298">
    <property type="entry name" value="MULTIDRUG RESISTANCE PROTEIN NORM-RELATED"/>
    <property type="match status" value="1"/>
</dbReference>
<dbReference type="GO" id="GO:0005886">
    <property type="term" value="C:plasma membrane"/>
    <property type="evidence" value="ECO:0007669"/>
    <property type="project" value="UniProtKB-SubCell"/>
</dbReference>
<keyword evidence="3" id="KW-0813">Transport</keyword>
<keyword evidence="5" id="KW-1003">Cell membrane</keyword>
<feature type="transmembrane region" description="Helical" evidence="11">
    <location>
        <begin position="396"/>
        <end position="415"/>
    </location>
</feature>
<dbReference type="Proteomes" id="UP000239800">
    <property type="component" value="Unassembled WGS sequence"/>
</dbReference>
<protein>
    <recommendedName>
        <fullName evidence="10">Multidrug-efflux transporter</fullName>
    </recommendedName>
</protein>
<dbReference type="CDD" id="cd13136">
    <property type="entry name" value="MATE_DinF_like"/>
    <property type="match status" value="1"/>
</dbReference>
<keyword evidence="4" id="KW-0050">Antiport</keyword>
<gene>
    <name evidence="12" type="ORF">BST85_11245</name>
</gene>
<dbReference type="InterPro" id="IPR048279">
    <property type="entry name" value="MdtK-like"/>
</dbReference>
<evidence type="ECO:0000256" key="3">
    <source>
        <dbReference type="ARBA" id="ARBA00022448"/>
    </source>
</evidence>
<feature type="transmembrane region" description="Helical" evidence="11">
    <location>
        <begin position="102"/>
        <end position="120"/>
    </location>
</feature>
<name>A0A2S7KRZ8_9FLAO</name>
<dbReference type="EMBL" id="MQUB01000001">
    <property type="protein sequence ID" value="PQB05399.1"/>
    <property type="molecule type" value="Genomic_DNA"/>
</dbReference>
<dbReference type="GO" id="GO:0042910">
    <property type="term" value="F:xenobiotic transmembrane transporter activity"/>
    <property type="evidence" value="ECO:0007669"/>
    <property type="project" value="InterPro"/>
</dbReference>
<feature type="transmembrane region" description="Helical" evidence="11">
    <location>
        <begin position="53"/>
        <end position="72"/>
    </location>
</feature>
<evidence type="ECO:0000313" key="13">
    <source>
        <dbReference type="Proteomes" id="UP000239800"/>
    </source>
</evidence>
<keyword evidence="9 11" id="KW-0472">Membrane</keyword>